<reference evidence="10" key="1">
    <citation type="journal article" date="2017" name="Nature">
        <title>The genome of Chenopodium quinoa.</title>
        <authorList>
            <person name="Jarvis D.E."/>
            <person name="Ho Y.S."/>
            <person name="Lightfoot D.J."/>
            <person name="Schmoeckel S.M."/>
            <person name="Li B."/>
            <person name="Borm T.J.A."/>
            <person name="Ohyanagi H."/>
            <person name="Mineta K."/>
            <person name="Michell C.T."/>
            <person name="Saber N."/>
            <person name="Kharbatia N.M."/>
            <person name="Rupper R.R."/>
            <person name="Sharp A.R."/>
            <person name="Dally N."/>
            <person name="Boughton B.A."/>
            <person name="Woo Y.H."/>
            <person name="Gao G."/>
            <person name="Schijlen E.G.W.M."/>
            <person name="Guo X."/>
            <person name="Momin A.A."/>
            <person name="Negrao S."/>
            <person name="Al-Babili S."/>
            <person name="Gehring C."/>
            <person name="Roessner U."/>
            <person name="Jung C."/>
            <person name="Murphy K."/>
            <person name="Arold S.T."/>
            <person name="Gojobori T."/>
            <person name="van der Linden C.G."/>
            <person name="van Loo E.N."/>
            <person name="Jellen E.N."/>
            <person name="Maughan P.J."/>
            <person name="Tester M."/>
        </authorList>
    </citation>
    <scope>NUCLEOTIDE SEQUENCE [LARGE SCALE GENOMIC DNA]</scope>
    <source>
        <strain evidence="10">cv. PI 614886</strain>
    </source>
</reference>
<name>A0A803MT73_CHEQI</name>
<evidence type="ECO:0000256" key="6">
    <source>
        <dbReference type="ARBA" id="ARBA00022840"/>
    </source>
</evidence>
<keyword evidence="4" id="KW-0547">Nucleotide-binding</keyword>
<evidence type="ECO:0000256" key="3">
    <source>
        <dbReference type="ARBA" id="ARBA00022679"/>
    </source>
</evidence>
<dbReference type="Proteomes" id="UP000596660">
    <property type="component" value="Unplaced"/>
</dbReference>
<dbReference type="InterPro" id="IPR044730">
    <property type="entry name" value="RNase_H-like_dom_plant"/>
</dbReference>
<dbReference type="EC" id="2.7.11.1" evidence="1"/>
<dbReference type="Gene3D" id="1.10.510.10">
    <property type="entry name" value="Transferase(Phosphotransferase) domain 1"/>
    <property type="match status" value="2"/>
</dbReference>
<evidence type="ECO:0000256" key="4">
    <source>
        <dbReference type="ARBA" id="ARBA00022741"/>
    </source>
</evidence>
<keyword evidence="6" id="KW-0067">ATP-binding</keyword>
<evidence type="ECO:0000259" key="9">
    <source>
        <dbReference type="PROSITE" id="PS50011"/>
    </source>
</evidence>
<organism evidence="10 11">
    <name type="scientific">Chenopodium quinoa</name>
    <name type="common">Quinoa</name>
    <dbReference type="NCBI Taxonomy" id="63459"/>
    <lineage>
        <taxon>Eukaryota</taxon>
        <taxon>Viridiplantae</taxon>
        <taxon>Streptophyta</taxon>
        <taxon>Embryophyta</taxon>
        <taxon>Tracheophyta</taxon>
        <taxon>Spermatophyta</taxon>
        <taxon>Magnoliopsida</taxon>
        <taxon>eudicotyledons</taxon>
        <taxon>Gunneridae</taxon>
        <taxon>Pentapetalae</taxon>
        <taxon>Caryophyllales</taxon>
        <taxon>Chenopodiaceae</taxon>
        <taxon>Chenopodioideae</taxon>
        <taxon>Atripliceae</taxon>
        <taxon>Chenopodium</taxon>
    </lineage>
</organism>
<dbReference type="InterPro" id="IPR036397">
    <property type="entry name" value="RNaseH_sf"/>
</dbReference>
<dbReference type="Gramene" id="AUR62034864-RA">
    <property type="protein sequence ID" value="AUR62034864-RA:cds"/>
    <property type="gene ID" value="AUR62034864"/>
</dbReference>
<dbReference type="GO" id="GO:0005524">
    <property type="term" value="F:ATP binding"/>
    <property type="evidence" value="ECO:0007669"/>
    <property type="project" value="UniProtKB-KW"/>
</dbReference>
<dbReference type="GO" id="GO:0004674">
    <property type="term" value="F:protein serine/threonine kinase activity"/>
    <property type="evidence" value="ECO:0007669"/>
    <property type="project" value="UniProtKB-KW"/>
</dbReference>
<feature type="domain" description="Protein kinase" evidence="9">
    <location>
        <begin position="185"/>
        <end position="425"/>
    </location>
</feature>
<dbReference type="FunFam" id="3.30.200.20:FF:000075">
    <property type="entry name" value="Probable serine/threonine-protein kinase WNK1"/>
    <property type="match status" value="1"/>
</dbReference>
<dbReference type="GO" id="GO:0004523">
    <property type="term" value="F:RNA-DNA hybrid ribonuclease activity"/>
    <property type="evidence" value="ECO:0007669"/>
    <property type="project" value="InterPro"/>
</dbReference>
<evidence type="ECO:0000256" key="7">
    <source>
        <dbReference type="ARBA" id="ARBA00047899"/>
    </source>
</evidence>
<evidence type="ECO:0000256" key="1">
    <source>
        <dbReference type="ARBA" id="ARBA00012513"/>
    </source>
</evidence>
<dbReference type="CDD" id="cd06222">
    <property type="entry name" value="RNase_H_like"/>
    <property type="match status" value="1"/>
</dbReference>
<dbReference type="InterPro" id="IPR012337">
    <property type="entry name" value="RNaseH-like_sf"/>
</dbReference>
<dbReference type="PROSITE" id="PS50011">
    <property type="entry name" value="PROTEIN_KINASE_DOM"/>
    <property type="match status" value="1"/>
</dbReference>
<evidence type="ECO:0000256" key="5">
    <source>
        <dbReference type="ARBA" id="ARBA00022777"/>
    </source>
</evidence>
<dbReference type="InterPro" id="IPR000719">
    <property type="entry name" value="Prot_kinase_dom"/>
</dbReference>
<dbReference type="Pfam" id="PF13456">
    <property type="entry name" value="RVT_3"/>
    <property type="match status" value="1"/>
</dbReference>
<proteinExistence type="predicted"/>
<dbReference type="EnsemblPlants" id="AUR62034864-RA">
    <property type="protein sequence ID" value="AUR62034864-RA:cds"/>
    <property type="gene ID" value="AUR62034864"/>
</dbReference>
<dbReference type="Pfam" id="PF00069">
    <property type="entry name" value="Pkinase"/>
    <property type="match status" value="1"/>
</dbReference>
<evidence type="ECO:0000313" key="10">
    <source>
        <dbReference type="EnsemblPlants" id="AUR62034864-RA:cds"/>
    </source>
</evidence>
<reference evidence="10" key="2">
    <citation type="submission" date="2021-03" db="UniProtKB">
        <authorList>
            <consortium name="EnsemblPlants"/>
        </authorList>
    </citation>
    <scope>IDENTIFICATION</scope>
</reference>
<dbReference type="InterPro" id="IPR002156">
    <property type="entry name" value="RNaseH_domain"/>
</dbReference>
<evidence type="ECO:0000256" key="8">
    <source>
        <dbReference type="ARBA" id="ARBA00048679"/>
    </source>
</evidence>
<dbReference type="AlphaFoldDB" id="A0A803MT73"/>
<comment type="catalytic activity">
    <reaction evidence="8">
        <text>L-seryl-[protein] + ATP = O-phospho-L-seryl-[protein] + ADP + H(+)</text>
        <dbReference type="Rhea" id="RHEA:17989"/>
        <dbReference type="Rhea" id="RHEA-COMP:9863"/>
        <dbReference type="Rhea" id="RHEA-COMP:11604"/>
        <dbReference type="ChEBI" id="CHEBI:15378"/>
        <dbReference type="ChEBI" id="CHEBI:29999"/>
        <dbReference type="ChEBI" id="CHEBI:30616"/>
        <dbReference type="ChEBI" id="CHEBI:83421"/>
        <dbReference type="ChEBI" id="CHEBI:456216"/>
        <dbReference type="EC" id="2.7.11.1"/>
    </reaction>
</comment>
<dbReference type="InterPro" id="IPR050588">
    <property type="entry name" value="WNK_Ser-Thr_kinase"/>
</dbReference>
<evidence type="ECO:0000313" key="11">
    <source>
        <dbReference type="Proteomes" id="UP000596660"/>
    </source>
</evidence>
<comment type="catalytic activity">
    <reaction evidence="7">
        <text>L-threonyl-[protein] + ATP = O-phospho-L-threonyl-[protein] + ADP + H(+)</text>
        <dbReference type="Rhea" id="RHEA:46608"/>
        <dbReference type="Rhea" id="RHEA-COMP:11060"/>
        <dbReference type="Rhea" id="RHEA-COMP:11605"/>
        <dbReference type="ChEBI" id="CHEBI:15378"/>
        <dbReference type="ChEBI" id="CHEBI:30013"/>
        <dbReference type="ChEBI" id="CHEBI:30616"/>
        <dbReference type="ChEBI" id="CHEBI:61977"/>
        <dbReference type="ChEBI" id="CHEBI:456216"/>
        <dbReference type="EC" id="2.7.11.1"/>
    </reaction>
</comment>
<dbReference type="Gene3D" id="3.30.420.10">
    <property type="entry name" value="Ribonuclease H-like superfamily/Ribonuclease H"/>
    <property type="match status" value="1"/>
</dbReference>
<keyword evidence="3" id="KW-0808">Transferase</keyword>
<protein>
    <recommendedName>
        <fullName evidence="1">non-specific serine/threonine protein kinase</fullName>
        <ecNumber evidence="1">2.7.11.1</ecNumber>
    </recommendedName>
</protein>
<evidence type="ECO:0000256" key="2">
    <source>
        <dbReference type="ARBA" id="ARBA00022527"/>
    </source>
</evidence>
<dbReference type="SUPFAM" id="SSF53098">
    <property type="entry name" value="Ribonuclease H-like"/>
    <property type="match status" value="1"/>
</dbReference>
<accession>A0A803MT73</accession>
<keyword evidence="11" id="KW-1185">Reference proteome</keyword>
<sequence>MWTTTFATTIWWLWKWRNNAMFGNKEAIPADIGTFLHSNVDETWKVLSGEHESKQLNANTRGQKKEMLIRWLAPPPEWFALNTDGAAKGAPGHAGGGGIIRDCTGKYVRSFAANLGVCTAFKAELCVAEIGLKMTCILGISKLVLQMDNQACIEAIKDPDRMGGECPDDVTCLEVIERDPTGRFARYDEIIDKVATKTVYKGLDKIEGIEIAWSKTVITDDIFKDKNYLMSLKAEASLLKSLDHENIIKCYDYWIDTETINMITELYTSGSLEDYFEEHVHFDIEAIKDFARQILKGLHYIHSQNPPIVHGALNMRHVYINGHTGRVMIADFGVAMILEKQYQPIQLVDIYSFGMCFLHMITGEVPYNECHGDVNELYKKKMSGVMPEVLSKVTDLQFRHLIKKCLAPTACDRPAAIDLLNDPLLAPKTLTTSRARLRNSISITNAPCNFFLKFLYNCFS</sequence>
<dbReference type="GO" id="GO:0003676">
    <property type="term" value="F:nucleic acid binding"/>
    <property type="evidence" value="ECO:0007669"/>
    <property type="project" value="InterPro"/>
</dbReference>
<dbReference type="PANTHER" id="PTHR13902">
    <property type="entry name" value="SERINE/THREONINE-PROTEIN KINASE WNK WITH NO LYSINE -RELATED"/>
    <property type="match status" value="1"/>
</dbReference>
<dbReference type="SUPFAM" id="SSF56112">
    <property type="entry name" value="Protein kinase-like (PK-like)"/>
    <property type="match status" value="1"/>
</dbReference>
<dbReference type="OMA" id="GEHESKQ"/>
<dbReference type="Gene3D" id="3.30.200.20">
    <property type="entry name" value="Phosphorylase Kinase, domain 1"/>
    <property type="match status" value="1"/>
</dbReference>
<keyword evidence="2" id="KW-0723">Serine/threonine-protein kinase</keyword>
<keyword evidence="5" id="KW-0418">Kinase</keyword>
<dbReference type="InterPro" id="IPR011009">
    <property type="entry name" value="Kinase-like_dom_sf"/>
</dbReference>